<name>A0A9Y2MYC6_9PSEU</name>
<gene>
    <name evidence="6" type="ORF">QRX50_22540</name>
</gene>
<dbReference type="EMBL" id="CP127294">
    <property type="protein sequence ID" value="WIX83336.1"/>
    <property type="molecule type" value="Genomic_DNA"/>
</dbReference>
<keyword evidence="7" id="KW-1185">Reference proteome</keyword>
<dbReference type="PANTHER" id="PTHR43780:SF2">
    <property type="entry name" value="1-AMINOCYCLOPROPANE-1-CARBOXYLATE DEAMINASE-RELATED"/>
    <property type="match status" value="1"/>
</dbReference>
<proteinExistence type="inferred from homology"/>
<dbReference type="InterPro" id="IPR001926">
    <property type="entry name" value="TrpB-like_PALP"/>
</dbReference>
<evidence type="ECO:0000313" key="7">
    <source>
        <dbReference type="Proteomes" id="UP001236014"/>
    </source>
</evidence>
<feature type="domain" description="Tryptophan synthase beta chain-like PALP" evidence="5">
    <location>
        <begin position="54"/>
        <end position="375"/>
    </location>
</feature>
<organism evidence="6 7">
    <name type="scientific">Amycolatopsis carbonis</name>
    <dbReference type="NCBI Taxonomy" id="715471"/>
    <lineage>
        <taxon>Bacteria</taxon>
        <taxon>Bacillati</taxon>
        <taxon>Actinomycetota</taxon>
        <taxon>Actinomycetes</taxon>
        <taxon>Pseudonocardiales</taxon>
        <taxon>Pseudonocardiaceae</taxon>
        <taxon>Amycolatopsis</taxon>
    </lineage>
</organism>
<reference evidence="6 7" key="1">
    <citation type="submission" date="2023-06" db="EMBL/GenBank/DDBJ databases">
        <authorList>
            <person name="Oyuntsetseg B."/>
            <person name="Kim S.B."/>
        </authorList>
    </citation>
    <scope>NUCLEOTIDE SEQUENCE [LARGE SCALE GENOMIC DNA]</scope>
    <source>
        <strain evidence="6 7">2-15</strain>
    </source>
</reference>
<keyword evidence="3 4" id="KW-0663">Pyridoxal phosphate</keyword>
<dbReference type="RefSeq" id="WP_285973888.1">
    <property type="nucleotide sequence ID" value="NZ_CP127294.1"/>
</dbReference>
<feature type="modified residue" description="N6-(pyridoxal phosphate)lysine" evidence="4">
    <location>
        <position position="90"/>
    </location>
</feature>
<dbReference type="Gene3D" id="3.40.50.1100">
    <property type="match status" value="2"/>
</dbReference>
<dbReference type="PANTHER" id="PTHR43780">
    <property type="entry name" value="1-AMINOCYCLOPROPANE-1-CARBOXYLATE DEAMINASE-RELATED"/>
    <property type="match status" value="1"/>
</dbReference>
<comment type="similarity">
    <text evidence="2">Belongs to the ACC deaminase/D-cysteine desulfhydrase family.</text>
</comment>
<dbReference type="GO" id="GO:1901605">
    <property type="term" value="P:alpha-amino acid metabolic process"/>
    <property type="evidence" value="ECO:0007669"/>
    <property type="project" value="UniProtKB-ARBA"/>
</dbReference>
<evidence type="ECO:0000259" key="5">
    <source>
        <dbReference type="Pfam" id="PF00291"/>
    </source>
</evidence>
<dbReference type="InterPro" id="IPR027278">
    <property type="entry name" value="ACCD_DCysDesulf"/>
</dbReference>
<evidence type="ECO:0000256" key="4">
    <source>
        <dbReference type="PIRSR" id="PIRSR006278-2"/>
    </source>
</evidence>
<dbReference type="GO" id="GO:0019148">
    <property type="term" value="F:D-cysteine desulfhydrase activity"/>
    <property type="evidence" value="ECO:0007669"/>
    <property type="project" value="TreeGrafter"/>
</dbReference>
<evidence type="ECO:0000256" key="1">
    <source>
        <dbReference type="ARBA" id="ARBA00001933"/>
    </source>
</evidence>
<sequence>MPRIEQPRHDDKSSLSAEKRSLFVLIRSVADAGGMDFTHFDTAIDKLPRRRVGFYPTPFHAVPNLSAAYGINLFLKREDLAGPSAISGSKMRLAEFILGRAIEDGVTHVITQGAYLTNSGLQFAAACLSARITPILVLTRNVSRQGELREFRGNYLLNKTMGVETHVINVTGNEWHSPKEAARITDAIAVRKAELEAQGHKVLVVGTGGAHPDGFIAHALTFREMLEQSDAAGVELDYVYHTIGTGTALPGMLAAKLSLGHPVKFRSISIQRVNDEDRMNAGVIVERTKAVLATLGAPVPDDATIRAEIDIDQRFIGEDYAVASPESTAAIRELARAEGVFVGPVYTGKGLAGLLDHARSRRIPAGSNVAFLHTGDTGNLFEIPQVVGHIAD</sequence>
<evidence type="ECO:0000256" key="2">
    <source>
        <dbReference type="ARBA" id="ARBA00008639"/>
    </source>
</evidence>
<evidence type="ECO:0000256" key="3">
    <source>
        <dbReference type="ARBA" id="ARBA00022898"/>
    </source>
</evidence>
<dbReference type="InterPro" id="IPR036052">
    <property type="entry name" value="TrpB-like_PALP_sf"/>
</dbReference>
<dbReference type="SUPFAM" id="SSF53686">
    <property type="entry name" value="Tryptophan synthase beta subunit-like PLP-dependent enzymes"/>
    <property type="match status" value="1"/>
</dbReference>
<dbReference type="Proteomes" id="UP001236014">
    <property type="component" value="Chromosome"/>
</dbReference>
<evidence type="ECO:0000313" key="6">
    <source>
        <dbReference type="EMBL" id="WIX83336.1"/>
    </source>
</evidence>
<dbReference type="Pfam" id="PF00291">
    <property type="entry name" value="PALP"/>
    <property type="match status" value="1"/>
</dbReference>
<dbReference type="PIRSF" id="PIRSF006278">
    <property type="entry name" value="ACCD_DCysDesulf"/>
    <property type="match status" value="1"/>
</dbReference>
<dbReference type="AlphaFoldDB" id="A0A9Y2MYC6"/>
<protein>
    <submittedName>
        <fullName evidence="6">Pyridoxal-phosphate dependent enzyme</fullName>
    </submittedName>
</protein>
<dbReference type="KEGG" id="acab:QRX50_22540"/>
<accession>A0A9Y2MYC6</accession>
<comment type="cofactor">
    <cofactor evidence="1">
        <name>pyridoxal 5'-phosphate</name>
        <dbReference type="ChEBI" id="CHEBI:597326"/>
    </cofactor>
</comment>